<accession>A0A948WYE3</accession>
<feature type="region of interest" description="Disordered" evidence="1">
    <location>
        <begin position="262"/>
        <end position="287"/>
    </location>
</feature>
<dbReference type="Proteomes" id="UP000733611">
    <property type="component" value="Unassembled WGS sequence"/>
</dbReference>
<dbReference type="AlphaFoldDB" id="A0A948WYE3"/>
<comment type="caution">
    <text evidence="4">The sequence shown here is derived from an EMBL/GenBank/DDBJ whole genome shotgun (WGS) entry which is preliminary data.</text>
</comment>
<evidence type="ECO:0000256" key="1">
    <source>
        <dbReference type="SAM" id="MobiDB-lite"/>
    </source>
</evidence>
<dbReference type="InterPro" id="IPR046820">
    <property type="entry name" value="MmeI_TRD"/>
</dbReference>
<evidence type="ECO:0000259" key="2">
    <source>
        <dbReference type="Pfam" id="PF20466"/>
    </source>
</evidence>
<sequence>MPADDGNLILTEDNHDCIVADYPEAAAFFKRFIGSYELINGAFRWCLFLKEEDRAQWEQIPSIVQHVEACRAFRLKSKRAATVESAAIPWRFAGLTTPDPVAALVIPRVSSERRLYVPMAYVNADTIVGDSAFLVPNATHYHFGILTSRLHMCWMRLTAGKLKTDYRYSRDLTYNTFIWPTATPEQQDEITALAEEILYKRQFYMNKTLAELYNPETMPDDLKQAHADLDSAVERLYRPEPFADDEERTTFMLQLYAAAVRAEQEKEQKKKKPARAASTKARKSKAK</sequence>
<protein>
    <submittedName>
        <fullName evidence="4">Uncharacterized protein</fullName>
    </submittedName>
</protein>
<evidence type="ECO:0000313" key="5">
    <source>
        <dbReference type="Proteomes" id="UP000733611"/>
    </source>
</evidence>
<reference evidence="4" key="2">
    <citation type="submission" date="2021-04" db="EMBL/GenBank/DDBJ databases">
        <authorList>
            <person name="Gilroy R."/>
        </authorList>
    </citation>
    <scope>NUCLEOTIDE SEQUENCE</scope>
    <source>
        <strain evidence="4">378</strain>
    </source>
</reference>
<dbReference type="Pfam" id="PF20467">
    <property type="entry name" value="MmeI_C"/>
    <property type="match status" value="1"/>
</dbReference>
<dbReference type="Pfam" id="PF20466">
    <property type="entry name" value="MmeI_TRD"/>
    <property type="match status" value="1"/>
</dbReference>
<feature type="compositionally biased region" description="Basic residues" evidence="1">
    <location>
        <begin position="269"/>
        <end position="287"/>
    </location>
</feature>
<organism evidence="4 5">
    <name type="scientific">Candidatus Anaerobiospirillum pullicola</name>
    <dbReference type="NCBI Taxonomy" id="2838451"/>
    <lineage>
        <taxon>Bacteria</taxon>
        <taxon>Pseudomonadati</taxon>
        <taxon>Pseudomonadota</taxon>
        <taxon>Gammaproteobacteria</taxon>
        <taxon>Aeromonadales</taxon>
        <taxon>Succinivibrionaceae</taxon>
        <taxon>Anaerobiospirillum</taxon>
    </lineage>
</organism>
<feature type="domain" description="MmeI-like target recognition" evidence="2">
    <location>
        <begin position="1"/>
        <end position="181"/>
    </location>
</feature>
<gene>
    <name evidence="4" type="ORF">H9847_02280</name>
</gene>
<proteinExistence type="predicted"/>
<reference evidence="4" key="1">
    <citation type="journal article" date="2021" name="PeerJ">
        <title>Extensive microbial diversity within the chicken gut microbiome revealed by metagenomics and culture.</title>
        <authorList>
            <person name="Gilroy R."/>
            <person name="Ravi A."/>
            <person name="Getino M."/>
            <person name="Pursley I."/>
            <person name="Horton D.L."/>
            <person name="Alikhan N.F."/>
            <person name="Baker D."/>
            <person name="Gharbi K."/>
            <person name="Hall N."/>
            <person name="Watson M."/>
            <person name="Adriaenssens E.M."/>
            <person name="Foster-Nyarko E."/>
            <person name="Jarju S."/>
            <person name="Secka A."/>
            <person name="Antonio M."/>
            <person name="Oren A."/>
            <person name="Chaudhuri R.R."/>
            <person name="La Ragione R."/>
            <person name="Hildebrand F."/>
            <person name="Pallen M.J."/>
        </authorList>
    </citation>
    <scope>NUCLEOTIDE SEQUENCE</scope>
    <source>
        <strain evidence="4">378</strain>
    </source>
</reference>
<evidence type="ECO:0000313" key="4">
    <source>
        <dbReference type="EMBL" id="MBU3843688.1"/>
    </source>
</evidence>
<name>A0A948WYE3_9GAMM</name>
<feature type="domain" description="MmeI-like C-terminal" evidence="3">
    <location>
        <begin position="183"/>
        <end position="257"/>
    </location>
</feature>
<dbReference type="InterPro" id="IPR046818">
    <property type="entry name" value="MmeI_C"/>
</dbReference>
<evidence type="ECO:0000259" key="3">
    <source>
        <dbReference type="Pfam" id="PF20467"/>
    </source>
</evidence>
<dbReference type="EMBL" id="JAHLFE010000043">
    <property type="protein sequence ID" value="MBU3843688.1"/>
    <property type="molecule type" value="Genomic_DNA"/>
</dbReference>